<dbReference type="EMBL" id="AQHF01000034">
    <property type="protein sequence ID" value="MBE0349202.1"/>
    <property type="molecule type" value="Genomic_DNA"/>
</dbReference>
<dbReference type="Gene3D" id="1.10.260.40">
    <property type="entry name" value="lambda repressor-like DNA-binding domains"/>
    <property type="match status" value="1"/>
</dbReference>
<feature type="transmembrane region" description="Helical" evidence="1">
    <location>
        <begin position="164"/>
        <end position="186"/>
    </location>
</feature>
<feature type="transmembrane region" description="Helical" evidence="1">
    <location>
        <begin position="131"/>
        <end position="152"/>
    </location>
</feature>
<dbReference type="Proteomes" id="UP000660708">
    <property type="component" value="Unassembled WGS sequence"/>
</dbReference>
<dbReference type="PROSITE" id="PS50943">
    <property type="entry name" value="HTH_CROC1"/>
    <property type="match status" value="1"/>
</dbReference>
<feature type="transmembrane region" description="Helical" evidence="1">
    <location>
        <begin position="90"/>
        <end position="119"/>
    </location>
</feature>
<proteinExistence type="predicted"/>
<protein>
    <recommendedName>
        <fullName evidence="2">HTH cro/C1-type domain-containing protein</fullName>
    </recommendedName>
</protein>
<dbReference type="GO" id="GO:0003677">
    <property type="term" value="F:DNA binding"/>
    <property type="evidence" value="ECO:0007669"/>
    <property type="project" value="InterPro"/>
</dbReference>
<evidence type="ECO:0000313" key="3">
    <source>
        <dbReference type="EMBL" id="MBE0349202.1"/>
    </source>
</evidence>
<comment type="caution">
    <text evidence="3">The sequence shown here is derived from an EMBL/GenBank/DDBJ whole genome shotgun (WGS) entry which is preliminary data.</text>
</comment>
<dbReference type="AlphaFoldDB" id="A0A8I0T758"/>
<name>A0A8I0T758_9GAMM</name>
<feature type="domain" description="HTH cro/C1-type" evidence="2">
    <location>
        <begin position="23"/>
        <end position="71"/>
    </location>
</feature>
<dbReference type="RefSeq" id="WP_147391362.1">
    <property type="nucleotide sequence ID" value="NZ_AQHF01000034.1"/>
</dbReference>
<keyword evidence="4" id="KW-1185">Reference proteome</keyword>
<keyword evidence="1" id="KW-0812">Transmembrane</keyword>
<dbReference type="InterPro" id="IPR010982">
    <property type="entry name" value="Lambda_DNA-bd_dom_sf"/>
</dbReference>
<keyword evidence="1" id="KW-0472">Membrane</keyword>
<feature type="transmembrane region" description="Helical" evidence="1">
    <location>
        <begin position="257"/>
        <end position="276"/>
    </location>
</feature>
<evidence type="ECO:0000313" key="4">
    <source>
        <dbReference type="Proteomes" id="UP000660708"/>
    </source>
</evidence>
<keyword evidence="1" id="KW-1133">Transmembrane helix</keyword>
<sequence length="287" mass="33121">MQTPEEYEVSQRVGLLIQGLKYRRGMSKQTICQYLEISTRTLDNYLSGASSFKLGTLLKFADLCRIRLADILDETEALSRLHPHKLKDKFSILIVCFSSIWSLFFFENIILIILCVLFFYANKDKNSQSVIGIFVIAFMLEVIVAYCLKFIIFPAVESYYFENIYAFGLQLCINLLLLFMLKNRAFLSVLVTRGRSAPVLERSPIEATVYFLVLTLASVDFLALMENFLRNLERLGVEESVAKAFWEVTFFYDYFEYLKAAPTWACVMVLFTAIIARKDNKASLNSW</sequence>
<gene>
    <name evidence="3" type="ORF">PPEP_b1147</name>
</gene>
<accession>A0A8I0T758</accession>
<evidence type="ECO:0000256" key="1">
    <source>
        <dbReference type="SAM" id="Phobius"/>
    </source>
</evidence>
<organism evidence="3 4">
    <name type="scientific">Pseudoalteromonas peptidolytica F12-50-A1</name>
    <dbReference type="NCBI Taxonomy" id="1315280"/>
    <lineage>
        <taxon>Bacteria</taxon>
        <taxon>Pseudomonadati</taxon>
        <taxon>Pseudomonadota</taxon>
        <taxon>Gammaproteobacteria</taxon>
        <taxon>Alteromonadales</taxon>
        <taxon>Pseudoalteromonadaceae</taxon>
        <taxon>Pseudoalteromonas</taxon>
    </lineage>
</organism>
<evidence type="ECO:0000259" key="2">
    <source>
        <dbReference type="PROSITE" id="PS50943"/>
    </source>
</evidence>
<reference evidence="3 4" key="1">
    <citation type="submission" date="2015-06" db="EMBL/GenBank/DDBJ databases">
        <title>Genome sequence of Pseudoalteromonas peptidolytica.</title>
        <authorList>
            <person name="Xie B.-B."/>
            <person name="Rong J.-C."/>
            <person name="Qin Q.-L."/>
            <person name="Zhang Y.-Z."/>
        </authorList>
    </citation>
    <scope>NUCLEOTIDE SEQUENCE [LARGE SCALE GENOMIC DNA]</scope>
    <source>
        <strain evidence="3 4">F12-50-A1</strain>
    </source>
</reference>
<dbReference type="SUPFAM" id="SSF47413">
    <property type="entry name" value="lambda repressor-like DNA-binding domains"/>
    <property type="match status" value="1"/>
</dbReference>
<dbReference type="InterPro" id="IPR001387">
    <property type="entry name" value="Cro/C1-type_HTH"/>
</dbReference>